<gene>
    <name evidence="3" type="ORF">ACFQ21_05835</name>
</gene>
<dbReference type="NCBIfam" id="TIGR01891">
    <property type="entry name" value="amidohydrolases"/>
    <property type="match status" value="1"/>
</dbReference>
<feature type="domain" description="Peptidase M20 dimerisation" evidence="2">
    <location>
        <begin position="209"/>
        <end position="301"/>
    </location>
</feature>
<dbReference type="Gene3D" id="3.40.630.10">
    <property type="entry name" value="Zn peptidases"/>
    <property type="match status" value="1"/>
</dbReference>
<dbReference type="RefSeq" id="WP_377576129.1">
    <property type="nucleotide sequence ID" value="NZ_JBHTKA010000001.1"/>
</dbReference>
<evidence type="ECO:0000259" key="2">
    <source>
        <dbReference type="Pfam" id="PF07687"/>
    </source>
</evidence>
<dbReference type="InterPro" id="IPR017439">
    <property type="entry name" value="Amidohydrolase"/>
</dbReference>
<dbReference type="PANTHER" id="PTHR30575">
    <property type="entry name" value="PEPTIDASE M20"/>
    <property type="match status" value="1"/>
</dbReference>
<evidence type="ECO:0000313" key="3">
    <source>
        <dbReference type="EMBL" id="MFD0998816.1"/>
    </source>
</evidence>
<dbReference type="PIRSF" id="PIRSF037227">
    <property type="entry name" value="Aminobenzoyl-glu_utiliz_pB"/>
    <property type="match status" value="1"/>
</dbReference>
<dbReference type="Proteomes" id="UP001597112">
    <property type="component" value="Unassembled WGS sequence"/>
</dbReference>
<dbReference type="InterPro" id="IPR011650">
    <property type="entry name" value="Peptidase_M20_dimer"/>
</dbReference>
<accession>A0ABW3K088</accession>
<keyword evidence="4" id="KW-1185">Reference proteome</keyword>
<organism evidence="3 4">
    <name type="scientific">Ohtaekwangia kribbensis</name>
    <dbReference type="NCBI Taxonomy" id="688913"/>
    <lineage>
        <taxon>Bacteria</taxon>
        <taxon>Pseudomonadati</taxon>
        <taxon>Bacteroidota</taxon>
        <taxon>Cytophagia</taxon>
        <taxon>Cytophagales</taxon>
        <taxon>Fulvivirgaceae</taxon>
        <taxon>Ohtaekwangia</taxon>
    </lineage>
</organism>
<sequence length="485" mass="52397">MLYKINARYFLLIPVLLISGSLYAQRTKEEVIKSIDDKYAAYSAVAQKIWEYAEVGFQEEKSSALLQKELTKEGFTIESGVAGMPTAFVASYGKGKPVIAILGEFDALPGVSQDATPELKPIPGKTSGHACGHHLFGTASAAAAIAVKKWMEANKIKGTIRFYGTPAEEGGSGKVYMVRSGLFADVDAVLHWHPAPANSASASATLANKTGKFRFYGIASHASASPERGRSALDGVESMNYMVNMLREHVTQETRIHYIITSGGEAPNVVPAYAEVYYYVRHPKRDEVKAVWERIEKAAQGAALGTGTRLEFEITGGVYDVLPNKTLAVMMDSSLRAVKGYTYTAAEKEFAAAIQKTFTGDVPSLETTNQIMPFEVKNTPHSASTDVGDVSWVVPTVGLGAATWVPGTAAHSWQAVAAGGTTIGYKGMMIAAKSLALTAIDLYNAPDKLKRAWEELNERRGTSFKYEALLGDRKPALDYRKIGAK</sequence>
<dbReference type="EMBL" id="JBHTKA010000001">
    <property type="protein sequence ID" value="MFD0998816.1"/>
    <property type="molecule type" value="Genomic_DNA"/>
</dbReference>
<dbReference type="SUPFAM" id="SSF53187">
    <property type="entry name" value="Zn-dependent exopeptidases"/>
    <property type="match status" value="1"/>
</dbReference>
<reference evidence="4" key="1">
    <citation type="journal article" date="2019" name="Int. J. Syst. Evol. Microbiol.">
        <title>The Global Catalogue of Microorganisms (GCM) 10K type strain sequencing project: providing services to taxonomists for standard genome sequencing and annotation.</title>
        <authorList>
            <consortium name="The Broad Institute Genomics Platform"/>
            <consortium name="The Broad Institute Genome Sequencing Center for Infectious Disease"/>
            <person name="Wu L."/>
            <person name="Ma J."/>
        </authorList>
    </citation>
    <scope>NUCLEOTIDE SEQUENCE [LARGE SCALE GENOMIC DNA]</scope>
    <source>
        <strain evidence="4">CCUG 58938</strain>
    </source>
</reference>
<comment type="caution">
    <text evidence="3">The sequence shown here is derived from an EMBL/GenBank/DDBJ whole genome shotgun (WGS) entry which is preliminary data.</text>
</comment>
<proteinExistence type="predicted"/>
<keyword evidence="1" id="KW-0378">Hydrolase</keyword>
<dbReference type="InterPro" id="IPR002933">
    <property type="entry name" value="Peptidase_M20"/>
</dbReference>
<evidence type="ECO:0000313" key="4">
    <source>
        <dbReference type="Proteomes" id="UP001597112"/>
    </source>
</evidence>
<evidence type="ECO:0000256" key="1">
    <source>
        <dbReference type="ARBA" id="ARBA00022801"/>
    </source>
</evidence>
<name>A0ABW3K088_9BACT</name>
<dbReference type="InterPro" id="IPR036264">
    <property type="entry name" value="Bact_exopeptidase_dim_dom"/>
</dbReference>
<protein>
    <submittedName>
        <fullName evidence="3">Amidohydrolase</fullName>
    </submittedName>
</protein>
<dbReference type="InterPro" id="IPR017145">
    <property type="entry name" value="Aminobenzoyl-glu_utiliz_pB"/>
</dbReference>
<dbReference type="InterPro" id="IPR052030">
    <property type="entry name" value="Peptidase_M20/M20A_hydrolases"/>
</dbReference>
<dbReference type="PANTHER" id="PTHR30575:SF0">
    <property type="entry name" value="XAA-ARG DIPEPTIDASE"/>
    <property type="match status" value="1"/>
</dbReference>
<dbReference type="SUPFAM" id="SSF55031">
    <property type="entry name" value="Bacterial exopeptidase dimerisation domain"/>
    <property type="match status" value="1"/>
</dbReference>
<dbReference type="Gene3D" id="3.30.70.360">
    <property type="match status" value="1"/>
</dbReference>
<dbReference type="Pfam" id="PF07687">
    <property type="entry name" value="M20_dimer"/>
    <property type="match status" value="1"/>
</dbReference>
<dbReference type="Pfam" id="PF01546">
    <property type="entry name" value="Peptidase_M20"/>
    <property type="match status" value="1"/>
</dbReference>